<dbReference type="CDD" id="cd01389">
    <property type="entry name" value="HMG-box_ROX1-like"/>
    <property type="match status" value="1"/>
</dbReference>
<name>A0AA39YLQ8_9PEZI</name>
<organism evidence="6 7">
    <name type="scientific">Cercophora newfieldiana</name>
    <dbReference type="NCBI Taxonomy" id="92897"/>
    <lineage>
        <taxon>Eukaryota</taxon>
        <taxon>Fungi</taxon>
        <taxon>Dikarya</taxon>
        <taxon>Ascomycota</taxon>
        <taxon>Pezizomycotina</taxon>
        <taxon>Sordariomycetes</taxon>
        <taxon>Sordariomycetidae</taxon>
        <taxon>Sordariales</taxon>
        <taxon>Lasiosphaeriaceae</taxon>
        <taxon>Cercophora</taxon>
    </lineage>
</organism>
<dbReference type="GO" id="GO:0000978">
    <property type="term" value="F:RNA polymerase II cis-regulatory region sequence-specific DNA binding"/>
    <property type="evidence" value="ECO:0007669"/>
    <property type="project" value="TreeGrafter"/>
</dbReference>
<keyword evidence="2" id="KW-0804">Transcription</keyword>
<dbReference type="GO" id="GO:0000122">
    <property type="term" value="P:negative regulation of transcription by RNA polymerase II"/>
    <property type="evidence" value="ECO:0007669"/>
    <property type="project" value="TreeGrafter"/>
</dbReference>
<evidence type="ECO:0000313" key="7">
    <source>
        <dbReference type="Proteomes" id="UP001174936"/>
    </source>
</evidence>
<dbReference type="Gene3D" id="1.10.30.10">
    <property type="entry name" value="High mobility group box domain"/>
    <property type="match status" value="1"/>
</dbReference>
<feature type="compositionally biased region" description="Low complexity" evidence="4">
    <location>
        <begin position="170"/>
        <end position="184"/>
    </location>
</feature>
<evidence type="ECO:0000313" key="6">
    <source>
        <dbReference type="EMBL" id="KAK0654871.1"/>
    </source>
</evidence>
<dbReference type="InterPro" id="IPR036910">
    <property type="entry name" value="HMG_box_dom_sf"/>
</dbReference>
<dbReference type="AlphaFoldDB" id="A0AA39YLQ8"/>
<dbReference type="Pfam" id="PF00505">
    <property type="entry name" value="HMG_box"/>
    <property type="match status" value="1"/>
</dbReference>
<feature type="domain" description="HMG box" evidence="5">
    <location>
        <begin position="100"/>
        <end position="168"/>
    </location>
</feature>
<dbReference type="SMART" id="SM00398">
    <property type="entry name" value="HMG"/>
    <property type="match status" value="1"/>
</dbReference>
<evidence type="ECO:0000259" key="5">
    <source>
        <dbReference type="PROSITE" id="PS50118"/>
    </source>
</evidence>
<keyword evidence="1 3" id="KW-0238">DNA-binding</keyword>
<comment type="caution">
    <text evidence="6">The sequence shown here is derived from an EMBL/GenBank/DDBJ whole genome shotgun (WGS) entry which is preliminary data.</text>
</comment>
<feature type="compositionally biased region" description="Polar residues" evidence="4">
    <location>
        <begin position="1"/>
        <end position="18"/>
    </location>
</feature>
<evidence type="ECO:0000256" key="3">
    <source>
        <dbReference type="PROSITE-ProRule" id="PRU00267"/>
    </source>
</evidence>
<feature type="region of interest" description="Disordered" evidence="4">
    <location>
        <begin position="170"/>
        <end position="204"/>
    </location>
</feature>
<dbReference type="EMBL" id="JAULSV010000001">
    <property type="protein sequence ID" value="KAK0654871.1"/>
    <property type="molecule type" value="Genomic_DNA"/>
</dbReference>
<feature type="DNA-binding region" description="HMG box" evidence="3">
    <location>
        <begin position="100"/>
        <end position="168"/>
    </location>
</feature>
<feature type="region of interest" description="Disordered" evidence="4">
    <location>
        <begin position="1"/>
        <end position="36"/>
    </location>
</feature>
<dbReference type="PROSITE" id="PS50118">
    <property type="entry name" value="HMG_BOX_2"/>
    <property type="match status" value="1"/>
</dbReference>
<keyword evidence="3" id="KW-0539">Nucleus</keyword>
<sequence length="268" mass="29635">MAPSTRTSNRQSSATSGRSPVVANSGVNKGKLQISKRDQGRKLAAIIAKARRVETMDSLSMPLSQMHPEIPLFDVEAFVDRSAETRQAEVGTPGRTAGRIPRPLNQFLLYRKAYYPRVIALQGTKDNQSVSTLAGKSWAMETAEVKSTFKALGEKEKELHAVAFPGYIYSPKKPTTKSPRPASSDVPNATEEEGNKEEEEEEGELKLIDQQLKDCREDIARLQQRYARLEIRAAELRSADGNVTSTEVRLSSLDTILQAVDEEGMTEI</sequence>
<dbReference type="InterPro" id="IPR050140">
    <property type="entry name" value="SRY-related_HMG-box_TF-like"/>
</dbReference>
<dbReference type="Proteomes" id="UP001174936">
    <property type="component" value="Unassembled WGS sequence"/>
</dbReference>
<feature type="compositionally biased region" description="Acidic residues" evidence="4">
    <location>
        <begin position="190"/>
        <end position="203"/>
    </location>
</feature>
<keyword evidence="7" id="KW-1185">Reference proteome</keyword>
<evidence type="ECO:0000256" key="2">
    <source>
        <dbReference type="ARBA" id="ARBA00023163"/>
    </source>
</evidence>
<evidence type="ECO:0000256" key="1">
    <source>
        <dbReference type="ARBA" id="ARBA00023125"/>
    </source>
</evidence>
<gene>
    <name evidence="6" type="ORF">B0T16DRAFT_383880</name>
</gene>
<dbReference type="GO" id="GO:0030154">
    <property type="term" value="P:cell differentiation"/>
    <property type="evidence" value="ECO:0007669"/>
    <property type="project" value="TreeGrafter"/>
</dbReference>
<dbReference type="GO" id="GO:0001228">
    <property type="term" value="F:DNA-binding transcription activator activity, RNA polymerase II-specific"/>
    <property type="evidence" value="ECO:0007669"/>
    <property type="project" value="TreeGrafter"/>
</dbReference>
<dbReference type="PANTHER" id="PTHR10270">
    <property type="entry name" value="SOX TRANSCRIPTION FACTOR"/>
    <property type="match status" value="1"/>
</dbReference>
<dbReference type="PANTHER" id="PTHR10270:SF161">
    <property type="entry name" value="SEX-DETERMINING REGION Y PROTEIN"/>
    <property type="match status" value="1"/>
</dbReference>
<reference evidence="6" key="1">
    <citation type="submission" date="2023-06" db="EMBL/GenBank/DDBJ databases">
        <title>Genome-scale phylogeny and comparative genomics of the fungal order Sordariales.</title>
        <authorList>
            <consortium name="Lawrence Berkeley National Laboratory"/>
            <person name="Hensen N."/>
            <person name="Bonometti L."/>
            <person name="Westerberg I."/>
            <person name="Brannstrom I.O."/>
            <person name="Guillou S."/>
            <person name="Cros-Aarteil S."/>
            <person name="Calhoun S."/>
            <person name="Haridas S."/>
            <person name="Kuo A."/>
            <person name="Mondo S."/>
            <person name="Pangilinan J."/>
            <person name="Riley R."/>
            <person name="Labutti K."/>
            <person name="Andreopoulos B."/>
            <person name="Lipzen A."/>
            <person name="Chen C."/>
            <person name="Yanf M."/>
            <person name="Daum C."/>
            <person name="Ng V."/>
            <person name="Clum A."/>
            <person name="Steindorff A."/>
            <person name="Ohm R."/>
            <person name="Martin F."/>
            <person name="Silar P."/>
            <person name="Natvig D."/>
            <person name="Lalanne C."/>
            <person name="Gautier V."/>
            <person name="Ament-Velasquez S.L."/>
            <person name="Kruys A."/>
            <person name="Hutchinson M.I."/>
            <person name="Powell A.J."/>
            <person name="Barry K."/>
            <person name="Miller A.N."/>
            <person name="Grigoriev I.V."/>
            <person name="Debuchy R."/>
            <person name="Gladieux P."/>
            <person name="Thoren M.H."/>
            <person name="Johannesson H."/>
        </authorList>
    </citation>
    <scope>NUCLEOTIDE SEQUENCE</scope>
    <source>
        <strain evidence="6">SMH2532-1</strain>
    </source>
</reference>
<dbReference type="InterPro" id="IPR009071">
    <property type="entry name" value="HMG_box_dom"/>
</dbReference>
<evidence type="ECO:0000256" key="4">
    <source>
        <dbReference type="SAM" id="MobiDB-lite"/>
    </source>
</evidence>
<dbReference type="SUPFAM" id="SSF47095">
    <property type="entry name" value="HMG-box"/>
    <property type="match status" value="1"/>
</dbReference>
<protein>
    <recommendedName>
        <fullName evidence="5">HMG box domain-containing protein</fullName>
    </recommendedName>
</protein>
<dbReference type="GO" id="GO:0005634">
    <property type="term" value="C:nucleus"/>
    <property type="evidence" value="ECO:0007669"/>
    <property type="project" value="UniProtKB-UniRule"/>
</dbReference>
<proteinExistence type="predicted"/>
<accession>A0AA39YLQ8</accession>